<keyword evidence="3 7" id="KW-0378">Hydrolase</keyword>
<evidence type="ECO:0000313" key="7">
    <source>
        <dbReference type="EMBL" id="RUS52556.1"/>
    </source>
</evidence>
<dbReference type="RefSeq" id="WP_126991897.1">
    <property type="nucleotide sequence ID" value="NZ_JTFC01000042.1"/>
</dbReference>
<dbReference type="InterPro" id="IPR038765">
    <property type="entry name" value="Papain-like_cys_pep_sf"/>
</dbReference>
<evidence type="ECO:0000259" key="6">
    <source>
        <dbReference type="PROSITE" id="PS51935"/>
    </source>
</evidence>
<comment type="caution">
    <text evidence="7">The sequence shown here is derived from an EMBL/GenBank/DDBJ whole genome shotgun (WGS) entry which is preliminary data.</text>
</comment>
<organism evidence="7 8">
    <name type="scientific">Candidatus Kurthia intestinigallinarum</name>
    <dbReference type="NCBI Taxonomy" id="1562256"/>
    <lineage>
        <taxon>Bacteria</taxon>
        <taxon>Bacillati</taxon>
        <taxon>Bacillota</taxon>
        <taxon>Bacilli</taxon>
        <taxon>Bacillales</taxon>
        <taxon>Caryophanaceae</taxon>
        <taxon>Kurthia</taxon>
    </lineage>
</organism>
<name>A0A433RQ79_9BACL</name>
<proteinExistence type="inferred from homology"/>
<keyword evidence="2" id="KW-0645">Protease</keyword>
<comment type="similarity">
    <text evidence="1">Belongs to the peptidase C40 family.</text>
</comment>
<reference evidence="7 8" key="1">
    <citation type="submission" date="2014-11" db="EMBL/GenBank/DDBJ databases">
        <title>Genome sequence and analysis of novel Kurthia sp.</title>
        <authorList>
            <person name="Lawson J.N."/>
            <person name="Gonzalez J.E."/>
            <person name="Rinauldi L."/>
            <person name="Xuan Z."/>
            <person name="Firman A."/>
            <person name="Shaddox L."/>
            <person name="Trudeau A."/>
            <person name="Shah S."/>
            <person name="Reiman D."/>
        </authorList>
    </citation>
    <scope>NUCLEOTIDE SEQUENCE [LARGE SCALE GENOMIC DNA]</scope>
    <source>
        <strain evidence="7 8">3B1D</strain>
    </source>
</reference>
<dbReference type="SUPFAM" id="SSF54001">
    <property type="entry name" value="Cysteine proteinases"/>
    <property type="match status" value="1"/>
</dbReference>
<keyword evidence="4" id="KW-0788">Thiol protease</keyword>
<evidence type="ECO:0000256" key="5">
    <source>
        <dbReference type="SAM" id="SignalP"/>
    </source>
</evidence>
<evidence type="ECO:0000256" key="4">
    <source>
        <dbReference type="ARBA" id="ARBA00022807"/>
    </source>
</evidence>
<keyword evidence="8" id="KW-1185">Reference proteome</keyword>
<dbReference type="PROSITE" id="PS51935">
    <property type="entry name" value="NLPC_P60"/>
    <property type="match status" value="1"/>
</dbReference>
<gene>
    <name evidence="7" type="ORF">QI30_17530</name>
</gene>
<evidence type="ECO:0000256" key="3">
    <source>
        <dbReference type="ARBA" id="ARBA00022801"/>
    </source>
</evidence>
<dbReference type="GO" id="GO:0008234">
    <property type="term" value="F:cysteine-type peptidase activity"/>
    <property type="evidence" value="ECO:0007669"/>
    <property type="project" value="UniProtKB-KW"/>
</dbReference>
<protein>
    <submittedName>
        <fullName evidence="7">Hydrolase</fullName>
    </submittedName>
</protein>
<dbReference type="EMBL" id="JTFC01000042">
    <property type="protein sequence ID" value="RUS52556.1"/>
    <property type="molecule type" value="Genomic_DNA"/>
</dbReference>
<dbReference type="Proteomes" id="UP000288623">
    <property type="component" value="Unassembled WGS sequence"/>
</dbReference>
<dbReference type="OrthoDB" id="9813118at2"/>
<sequence>MKKLFGSALLAAGFLAVALTAQGTHASAITYTEAYFSKLEYKDATHDEERLISSKSSVTIQAVENSKQLRSTSLVLFPTKQTIITRDRSGQAEVGLRTTSDGQAYGFVSQLNKYSNSTYRQIQKGKSQAFYTPNGVKVVAGYTANNNLFFKWKGNKVLVKSKGYSVVYNDQARKENKIRTYDRSKTKTTGTKAEKLLHEARRLSGGRYVYNGQSLFYGLDCATYTQKIYLNALGVDIGSTTKSQAARALKTRTVKNAKPGDILYDGKGHVGIYMGDGKAYDMLVGGAKLRPLSHWKWTVALAY</sequence>
<dbReference type="InterPro" id="IPR000064">
    <property type="entry name" value="NLP_P60_dom"/>
</dbReference>
<dbReference type="AlphaFoldDB" id="A0A433RQ79"/>
<dbReference type="Gene3D" id="3.90.1720.10">
    <property type="entry name" value="endopeptidase domain like (from Nostoc punctiforme)"/>
    <property type="match status" value="1"/>
</dbReference>
<feature type="domain" description="NlpC/P60" evidence="6">
    <location>
        <begin position="190"/>
        <end position="303"/>
    </location>
</feature>
<dbReference type="InterPro" id="IPR051202">
    <property type="entry name" value="Peptidase_C40"/>
</dbReference>
<accession>A0A433RQ79</accession>
<keyword evidence="5" id="KW-0732">Signal</keyword>
<evidence type="ECO:0000256" key="2">
    <source>
        <dbReference type="ARBA" id="ARBA00022670"/>
    </source>
</evidence>
<dbReference type="GO" id="GO:0006508">
    <property type="term" value="P:proteolysis"/>
    <property type="evidence" value="ECO:0007669"/>
    <property type="project" value="UniProtKB-KW"/>
</dbReference>
<evidence type="ECO:0000256" key="1">
    <source>
        <dbReference type="ARBA" id="ARBA00007074"/>
    </source>
</evidence>
<dbReference type="PANTHER" id="PTHR47053:SF1">
    <property type="entry name" value="MUREIN DD-ENDOPEPTIDASE MEPH-RELATED"/>
    <property type="match status" value="1"/>
</dbReference>
<dbReference type="Pfam" id="PF00877">
    <property type="entry name" value="NLPC_P60"/>
    <property type="match status" value="1"/>
</dbReference>
<dbReference type="PANTHER" id="PTHR47053">
    <property type="entry name" value="MUREIN DD-ENDOPEPTIDASE MEPH-RELATED"/>
    <property type="match status" value="1"/>
</dbReference>
<feature type="signal peptide" evidence="5">
    <location>
        <begin position="1"/>
        <end position="26"/>
    </location>
</feature>
<evidence type="ECO:0000313" key="8">
    <source>
        <dbReference type="Proteomes" id="UP000288623"/>
    </source>
</evidence>
<feature type="chain" id="PRO_5038918126" evidence="5">
    <location>
        <begin position="27"/>
        <end position="303"/>
    </location>
</feature>